<proteinExistence type="predicted"/>
<dbReference type="Pfam" id="PF20237">
    <property type="entry name" value="DUF6594"/>
    <property type="match status" value="1"/>
</dbReference>
<dbReference type="PANTHER" id="PTHR34502:SF4">
    <property type="entry name" value="DUF6594 DOMAIN-CONTAINING PROTEIN"/>
    <property type="match status" value="1"/>
</dbReference>
<dbReference type="AlphaFoldDB" id="A0A6A6DN50"/>
<dbReference type="PANTHER" id="PTHR34502">
    <property type="entry name" value="DUF6594 DOMAIN-CONTAINING PROTEIN-RELATED"/>
    <property type="match status" value="1"/>
</dbReference>
<evidence type="ECO:0000313" key="3">
    <source>
        <dbReference type="Proteomes" id="UP000800200"/>
    </source>
</evidence>
<accession>A0A6A6DN50</accession>
<dbReference type="InterPro" id="IPR046529">
    <property type="entry name" value="DUF6594"/>
</dbReference>
<name>A0A6A6DN50_9PEZI</name>
<keyword evidence="3" id="KW-1185">Reference proteome</keyword>
<dbReference type="OrthoDB" id="5416037at2759"/>
<reference evidence="2" key="1">
    <citation type="journal article" date="2020" name="Stud. Mycol.">
        <title>101 Dothideomycetes genomes: a test case for predicting lifestyles and emergence of pathogens.</title>
        <authorList>
            <person name="Haridas S."/>
            <person name="Albert R."/>
            <person name="Binder M."/>
            <person name="Bloem J."/>
            <person name="Labutti K."/>
            <person name="Salamov A."/>
            <person name="Andreopoulos B."/>
            <person name="Baker S."/>
            <person name="Barry K."/>
            <person name="Bills G."/>
            <person name="Bluhm B."/>
            <person name="Cannon C."/>
            <person name="Castanera R."/>
            <person name="Culley D."/>
            <person name="Daum C."/>
            <person name="Ezra D."/>
            <person name="Gonzalez J."/>
            <person name="Henrissat B."/>
            <person name="Kuo A."/>
            <person name="Liang C."/>
            <person name="Lipzen A."/>
            <person name="Lutzoni F."/>
            <person name="Magnuson J."/>
            <person name="Mondo S."/>
            <person name="Nolan M."/>
            <person name="Ohm R."/>
            <person name="Pangilinan J."/>
            <person name="Park H.-J."/>
            <person name="Ramirez L."/>
            <person name="Alfaro M."/>
            <person name="Sun H."/>
            <person name="Tritt A."/>
            <person name="Yoshinaga Y."/>
            <person name="Zwiers L.-H."/>
            <person name="Turgeon B."/>
            <person name="Goodwin S."/>
            <person name="Spatafora J."/>
            <person name="Crous P."/>
            <person name="Grigoriev I."/>
        </authorList>
    </citation>
    <scope>NUCLEOTIDE SEQUENCE</scope>
    <source>
        <strain evidence="2">CBS 207.26</strain>
    </source>
</reference>
<dbReference type="Proteomes" id="UP000800200">
    <property type="component" value="Unassembled WGS sequence"/>
</dbReference>
<organism evidence="2 3">
    <name type="scientific">Zopfia rhizophila CBS 207.26</name>
    <dbReference type="NCBI Taxonomy" id="1314779"/>
    <lineage>
        <taxon>Eukaryota</taxon>
        <taxon>Fungi</taxon>
        <taxon>Dikarya</taxon>
        <taxon>Ascomycota</taxon>
        <taxon>Pezizomycotina</taxon>
        <taxon>Dothideomycetes</taxon>
        <taxon>Dothideomycetes incertae sedis</taxon>
        <taxon>Zopfiaceae</taxon>
        <taxon>Zopfia</taxon>
    </lineage>
</organism>
<evidence type="ECO:0000259" key="1">
    <source>
        <dbReference type="Pfam" id="PF20237"/>
    </source>
</evidence>
<sequence>MAAPNAGEYLSEKWKPSEKDLELRPWKYYGYSAFAEWAASESDFFVLRRFGALNMRVILKLQDDILQLEEELESLDETNRISDDLNMNNGSFRYDPDARRVNIIERSYTKLKEYSAYLSLITFIDSDSCFLAIRQIFGFLRASLRATNGRGS</sequence>
<feature type="domain" description="DUF6594" evidence="1">
    <location>
        <begin position="31"/>
        <end position="119"/>
    </location>
</feature>
<gene>
    <name evidence="2" type="ORF">K469DRAFT_716169</name>
</gene>
<dbReference type="EMBL" id="ML994664">
    <property type="protein sequence ID" value="KAF2179659.1"/>
    <property type="molecule type" value="Genomic_DNA"/>
</dbReference>
<evidence type="ECO:0000313" key="2">
    <source>
        <dbReference type="EMBL" id="KAF2179659.1"/>
    </source>
</evidence>
<protein>
    <recommendedName>
        <fullName evidence="1">DUF6594 domain-containing protein</fullName>
    </recommendedName>
</protein>